<accession>A0ABR0XRU1</accession>
<feature type="domain" description="3'-5' exonuclease" evidence="4">
    <location>
        <begin position="31"/>
        <end position="239"/>
    </location>
</feature>
<dbReference type="InterPro" id="IPR004088">
    <property type="entry name" value="KH_dom_type_1"/>
</dbReference>
<dbReference type="PANTHER" id="PTHR46814:SF1">
    <property type="entry name" value="EGALITARIAN, ISOFORM B"/>
    <property type="match status" value="1"/>
</dbReference>
<evidence type="ECO:0000313" key="6">
    <source>
        <dbReference type="Proteomes" id="UP001318860"/>
    </source>
</evidence>
<dbReference type="SUPFAM" id="SSF54791">
    <property type="entry name" value="Eukaryotic type KH-domain (KH-domain type I)"/>
    <property type="match status" value="1"/>
</dbReference>
<dbReference type="EMBL" id="JABTTQ020000002">
    <property type="protein sequence ID" value="KAK6161928.1"/>
    <property type="molecule type" value="Genomic_DNA"/>
</dbReference>
<proteinExistence type="predicted"/>
<dbReference type="InterPro" id="IPR036397">
    <property type="entry name" value="RNaseH_sf"/>
</dbReference>
<dbReference type="InterPro" id="IPR002562">
    <property type="entry name" value="3'-5'_exonuclease_dom"/>
</dbReference>
<name>A0ABR0XRU1_REHGL</name>
<reference evidence="5 6" key="1">
    <citation type="journal article" date="2021" name="Comput. Struct. Biotechnol. J.">
        <title>De novo genome assembly of the potent medicinal plant Rehmannia glutinosa using nanopore technology.</title>
        <authorList>
            <person name="Ma L."/>
            <person name="Dong C."/>
            <person name="Song C."/>
            <person name="Wang X."/>
            <person name="Zheng X."/>
            <person name="Niu Y."/>
            <person name="Chen S."/>
            <person name="Feng W."/>
        </authorList>
    </citation>
    <scope>NUCLEOTIDE SEQUENCE [LARGE SCALE GENOMIC DNA]</scope>
    <source>
        <strain evidence="5">DH-2019</strain>
    </source>
</reference>
<evidence type="ECO:0008006" key="7">
    <source>
        <dbReference type="Google" id="ProtNLM"/>
    </source>
</evidence>
<dbReference type="CDD" id="cd06148">
    <property type="entry name" value="Egl_like_exo"/>
    <property type="match status" value="1"/>
</dbReference>
<feature type="domain" description="K Homology" evidence="3">
    <location>
        <begin position="286"/>
        <end position="354"/>
    </location>
</feature>
<dbReference type="Gene3D" id="3.30.1370.10">
    <property type="entry name" value="K Homology domain, type 1"/>
    <property type="match status" value="1"/>
</dbReference>
<dbReference type="InterPro" id="IPR036612">
    <property type="entry name" value="KH_dom_type_1_sf"/>
</dbReference>
<comment type="caution">
    <text evidence="5">The sequence shown here is derived from an EMBL/GenBank/DDBJ whole genome shotgun (WGS) entry which is preliminary data.</text>
</comment>
<evidence type="ECO:0000256" key="1">
    <source>
        <dbReference type="PROSITE-ProRule" id="PRU00117"/>
    </source>
</evidence>
<dbReference type="InterPro" id="IPR004087">
    <property type="entry name" value="KH_dom"/>
</dbReference>
<evidence type="ECO:0000259" key="3">
    <source>
        <dbReference type="SMART" id="SM00322"/>
    </source>
</evidence>
<evidence type="ECO:0000259" key="4">
    <source>
        <dbReference type="SMART" id="SM00474"/>
    </source>
</evidence>
<dbReference type="Pfam" id="PF01612">
    <property type="entry name" value="DNA_pol_A_exo1"/>
    <property type="match status" value="1"/>
</dbReference>
<feature type="region of interest" description="Disordered" evidence="2">
    <location>
        <begin position="1"/>
        <end position="22"/>
    </location>
</feature>
<dbReference type="CDD" id="cd00105">
    <property type="entry name" value="KH-I"/>
    <property type="match status" value="1"/>
</dbReference>
<dbReference type="Gene3D" id="3.30.420.10">
    <property type="entry name" value="Ribonuclease H-like superfamily/Ribonuclease H"/>
    <property type="match status" value="1"/>
</dbReference>
<dbReference type="InterPro" id="IPR012337">
    <property type="entry name" value="RNaseH-like_sf"/>
</dbReference>
<organism evidence="5 6">
    <name type="scientific">Rehmannia glutinosa</name>
    <name type="common">Chinese foxglove</name>
    <dbReference type="NCBI Taxonomy" id="99300"/>
    <lineage>
        <taxon>Eukaryota</taxon>
        <taxon>Viridiplantae</taxon>
        <taxon>Streptophyta</taxon>
        <taxon>Embryophyta</taxon>
        <taxon>Tracheophyta</taxon>
        <taxon>Spermatophyta</taxon>
        <taxon>Magnoliopsida</taxon>
        <taxon>eudicotyledons</taxon>
        <taxon>Gunneridae</taxon>
        <taxon>Pentapetalae</taxon>
        <taxon>asterids</taxon>
        <taxon>lamiids</taxon>
        <taxon>Lamiales</taxon>
        <taxon>Orobanchaceae</taxon>
        <taxon>Rehmannieae</taxon>
        <taxon>Rehmannia</taxon>
    </lineage>
</organism>
<dbReference type="Pfam" id="PF00013">
    <property type="entry name" value="KH_1"/>
    <property type="match status" value="1"/>
</dbReference>
<keyword evidence="1" id="KW-0694">RNA-binding</keyword>
<evidence type="ECO:0000256" key="2">
    <source>
        <dbReference type="SAM" id="MobiDB-lite"/>
    </source>
</evidence>
<dbReference type="PROSITE" id="PS50084">
    <property type="entry name" value="KH_TYPE_1"/>
    <property type="match status" value="1"/>
</dbReference>
<dbReference type="SUPFAM" id="SSF53098">
    <property type="entry name" value="Ribonuclease H-like"/>
    <property type="match status" value="1"/>
</dbReference>
<dbReference type="Proteomes" id="UP001318860">
    <property type="component" value="Unassembled WGS sequence"/>
</dbReference>
<dbReference type="SMART" id="SM00474">
    <property type="entry name" value="35EXOc"/>
    <property type="match status" value="1"/>
</dbReference>
<protein>
    <recommendedName>
        <fullName evidence="7">3'-5' exonuclease domain-containing protein</fullName>
    </recommendedName>
</protein>
<dbReference type="PANTHER" id="PTHR46814">
    <property type="entry name" value="EGALITARIAN, ISOFORM B"/>
    <property type="match status" value="1"/>
</dbReference>
<gene>
    <name evidence="5" type="ORF">DH2020_001769</name>
</gene>
<keyword evidence="6" id="KW-1185">Reference proteome</keyword>
<sequence>MASPHKTHIPLPPDPGDKPSENEACLSTVPIHVVTHASQLPAEFLQPSSERQLVIGFDCEGVDLCRQGTLCIMQLAFPDAIYLVDAIEGGETLVQACKPALESSYITKVIHDCKRDSEALYFQFGIKLHNVVDTQIAYSLIKEQEGQKRVPDDYISFVGLLADPRFGGISYVEKEEVRVLLRQVSFDFFLCLLDVVVLYVIQDPNFWTYRPLSELMVRAAADDVRFLLFIYHKMVEKLNERSLWYLAVRGALYCRCFCINDSDYADWPALPPVPDNLIADENAPEEETLYVLDVPKGKMGCVIGKRGANILSIKESCSAEIFFGGDKGPPDKVFIIGPVKQVRKAAAMLRGRMLQMY</sequence>
<evidence type="ECO:0000313" key="5">
    <source>
        <dbReference type="EMBL" id="KAK6161928.1"/>
    </source>
</evidence>
<dbReference type="SMART" id="SM00322">
    <property type="entry name" value="KH"/>
    <property type="match status" value="1"/>
</dbReference>